<evidence type="ECO:0000313" key="10">
    <source>
        <dbReference type="EMBL" id="PRX97198.1"/>
    </source>
</evidence>
<dbReference type="InterPro" id="IPR000515">
    <property type="entry name" value="MetI-like"/>
</dbReference>
<feature type="transmembrane region" description="Helical" evidence="7">
    <location>
        <begin position="106"/>
        <end position="129"/>
    </location>
</feature>
<dbReference type="PROSITE" id="PS50928">
    <property type="entry name" value="ABC_TM1"/>
    <property type="match status" value="1"/>
</dbReference>
<evidence type="ECO:0000256" key="5">
    <source>
        <dbReference type="ARBA" id="ARBA00022989"/>
    </source>
</evidence>
<keyword evidence="5 7" id="KW-1133">Transmembrane helix</keyword>
<dbReference type="GO" id="GO:0005886">
    <property type="term" value="C:plasma membrane"/>
    <property type="evidence" value="ECO:0007669"/>
    <property type="project" value="UniProtKB-SubCell"/>
</dbReference>
<dbReference type="Pfam" id="PF00528">
    <property type="entry name" value="BPD_transp_1"/>
    <property type="match status" value="1"/>
</dbReference>
<dbReference type="PANTHER" id="PTHR30193">
    <property type="entry name" value="ABC TRANSPORTER PERMEASE PROTEIN"/>
    <property type="match status" value="1"/>
</dbReference>
<evidence type="ECO:0000256" key="6">
    <source>
        <dbReference type="ARBA" id="ARBA00023136"/>
    </source>
</evidence>
<organism evidence="10 11">
    <name type="scientific">Allonocardiopsis opalescens</name>
    <dbReference type="NCBI Taxonomy" id="1144618"/>
    <lineage>
        <taxon>Bacteria</taxon>
        <taxon>Bacillati</taxon>
        <taxon>Actinomycetota</taxon>
        <taxon>Actinomycetes</taxon>
        <taxon>Streptosporangiales</taxon>
        <taxon>Allonocardiopsis</taxon>
    </lineage>
</organism>
<evidence type="ECO:0000256" key="7">
    <source>
        <dbReference type="RuleBase" id="RU363032"/>
    </source>
</evidence>
<dbReference type="GO" id="GO:0055085">
    <property type="term" value="P:transmembrane transport"/>
    <property type="evidence" value="ECO:0007669"/>
    <property type="project" value="InterPro"/>
</dbReference>
<name>A0A2T0Q090_9ACTN</name>
<protein>
    <submittedName>
        <fullName evidence="10">Cellobiose ABC transporter membrane protein</fullName>
    </submittedName>
</protein>
<keyword evidence="3" id="KW-1003">Cell membrane</keyword>
<evidence type="ECO:0000256" key="3">
    <source>
        <dbReference type="ARBA" id="ARBA00022475"/>
    </source>
</evidence>
<feature type="transmembrane region" description="Helical" evidence="7">
    <location>
        <begin position="49"/>
        <end position="72"/>
    </location>
</feature>
<evidence type="ECO:0000256" key="1">
    <source>
        <dbReference type="ARBA" id="ARBA00004651"/>
    </source>
</evidence>
<reference evidence="10 11" key="1">
    <citation type="submission" date="2018-03" db="EMBL/GenBank/DDBJ databases">
        <title>Genomic Encyclopedia of Archaeal and Bacterial Type Strains, Phase II (KMG-II): from individual species to whole genera.</title>
        <authorList>
            <person name="Goeker M."/>
        </authorList>
    </citation>
    <scope>NUCLEOTIDE SEQUENCE [LARGE SCALE GENOMIC DNA]</scope>
    <source>
        <strain evidence="10 11">DSM 45601</strain>
    </source>
</reference>
<sequence length="334" mass="37790">MRTTGPPTPGETHERPRPSHRTRTSSKARDGSAGWRVRLTKADMRYSPYLYVAPFFVLFAIFGLFPVIYTLWISLHDWTLLGGQEAFVGLDNYAYLLFEDTRFYNALFNTLGMFVLATVPQLLIALLLADLLNRRIRFRGFFRVSVIFPYVTSVAATALVFGQLFGRDYGLINYVIELVGLPPVNWQSGRLASWSAVSIMVDWRWIGYNTLIYLAAMQAIPKDLYEAAAIDGASRMRQFWQITIPMLQPTILFTVIISTIGGMQLFTEPVMFGGGDYDGGSQAEFQTIAMYMFSEAFGRQDYGYGSAVAWIIFVVIILFSLINVLFVQRIRSAV</sequence>
<dbReference type="Proteomes" id="UP000237846">
    <property type="component" value="Unassembled WGS sequence"/>
</dbReference>
<dbReference type="EMBL" id="PVZC01000006">
    <property type="protein sequence ID" value="PRX97198.1"/>
    <property type="molecule type" value="Genomic_DNA"/>
</dbReference>
<evidence type="ECO:0000256" key="8">
    <source>
        <dbReference type="SAM" id="MobiDB-lite"/>
    </source>
</evidence>
<evidence type="ECO:0000256" key="4">
    <source>
        <dbReference type="ARBA" id="ARBA00022692"/>
    </source>
</evidence>
<gene>
    <name evidence="10" type="ORF">CLV72_106234</name>
</gene>
<evidence type="ECO:0000259" key="9">
    <source>
        <dbReference type="PROSITE" id="PS50928"/>
    </source>
</evidence>
<dbReference type="InterPro" id="IPR035906">
    <property type="entry name" value="MetI-like_sf"/>
</dbReference>
<evidence type="ECO:0000313" key="11">
    <source>
        <dbReference type="Proteomes" id="UP000237846"/>
    </source>
</evidence>
<dbReference type="SUPFAM" id="SSF161098">
    <property type="entry name" value="MetI-like"/>
    <property type="match status" value="1"/>
</dbReference>
<feature type="region of interest" description="Disordered" evidence="8">
    <location>
        <begin position="1"/>
        <end position="30"/>
    </location>
</feature>
<proteinExistence type="inferred from homology"/>
<comment type="similarity">
    <text evidence="7">Belongs to the binding-protein-dependent transport system permease family.</text>
</comment>
<keyword evidence="2 7" id="KW-0813">Transport</keyword>
<dbReference type="AlphaFoldDB" id="A0A2T0Q090"/>
<comment type="caution">
    <text evidence="10">The sequence shown here is derived from an EMBL/GenBank/DDBJ whole genome shotgun (WGS) entry which is preliminary data.</text>
</comment>
<feature type="transmembrane region" description="Helical" evidence="7">
    <location>
        <begin position="141"/>
        <end position="165"/>
    </location>
</feature>
<comment type="subcellular location">
    <subcellularLocation>
        <location evidence="1 7">Cell membrane</location>
        <topology evidence="1 7">Multi-pass membrane protein</topology>
    </subcellularLocation>
</comment>
<feature type="domain" description="ABC transmembrane type-1" evidence="9">
    <location>
        <begin position="107"/>
        <end position="323"/>
    </location>
</feature>
<keyword evidence="4 7" id="KW-0812">Transmembrane</keyword>
<feature type="transmembrane region" description="Helical" evidence="7">
    <location>
        <begin position="246"/>
        <end position="266"/>
    </location>
</feature>
<dbReference type="InterPro" id="IPR051393">
    <property type="entry name" value="ABC_transporter_permease"/>
</dbReference>
<dbReference type="OrthoDB" id="34224at2"/>
<keyword evidence="11" id="KW-1185">Reference proteome</keyword>
<feature type="transmembrane region" description="Helical" evidence="7">
    <location>
        <begin position="307"/>
        <end position="327"/>
    </location>
</feature>
<evidence type="ECO:0000256" key="2">
    <source>
        <dbReference type="ARBA" id="ARBA00022448"/>
    </source>
</evidence>
<dbReference type="CDD" id="cd06261">
    <property type="entry name" value="TM_PBP2"/>
    <property type="match status" value="1"/>
</dbReference>
<dbReference type="PANTHER" id="PTHR30193:SF37">
    <property type="entry name" value="INNER MEMBRANE ABC TRANSPORTER PERMEASE PROTEIN YCJO"/>
    <property type="match status" value="1"/>
</dbReference>
<dbReference type="Gene3D" id="1.10.3720.10">
    <property type="entry name" value="MetI-like"/>
    <property type="match status" value="1"/>
</dbReference>
<keyword evidence="6 7" id="KW-0472">Membrane</keyword>
<accession>A0A2T0Q090</accession>